<sequence length="40" mass="4325">MQGEPKTSKSKCGNLTVTQGSPFMLVIASPMKIEFAEPIQ</sequence>
<dbReference type="AlphaFoldDB" id="A0A2P2NWR3"/>
<reference evidence="1" key="1">
    <citation type="submission" date="2018-02" db="EMBL/GenBank/DDBJ databases">
        <title>Rhizophora mucronata_Transcriptome.</title>
        <authorList>
            <person name="Meera S.P."/>
            <person name="Sreeshan A."/>
            <person name="Augustine A."/>
        </authorList>
    </citation>
    <scope>NUCLEOTIDE SEQUENCE</scope>
    <source>
        <tissue evidence="1">Leaf</tissue>
    </source>
</reference>
<dbReference type="EMBL" id="GGEC01066484">
    <property type="protein sequence ID" value="MBX46968.1"/>
    <property type="molecule type" value="Transcribed_RNA"/>
</dbReference>
<proteinExistence type="predicted"/>
<protein>
    <submittedName>
        <fullName evidence="1">Uncharacterized protein</fullName>
    </submittedName>
</protein>
<accession>A0A2P2NWR3</accession>
<evidence type="ECO:0000313" key="1">
    <source>
        <dbReference type="EMBL" id="MBX46968.1"/>
    </source>
</evidence>
<name>A0A2P2NWR3_RHIMU</name>
<organism evidence="1">
    <name type="scientific">Rhizophora mucronata</name>
    <name type="common">Asiatic mangrove</name>
    <dbReference type="NCBI Taxonomy" id="61149"/>
    <lineage>
        <taxon>Eukaryota</taxon>
        <taxon>Viridiplantae</taxon>
        <taxon>Streptophyta</taxon>
        <taxon>Embryophyta</taxon>
        <taxon>Tracheophyta</taxon>
        <taxon>Spermatophyta</taxon>
        <taxon>Magnoliopsida</taxon>
        <taxon>eudicotyledons</taxon>
        <taxon>Gunneridae</taxon>
        <taxon>Pentapetalae</taxon>
        <taxon>rosids</taxon>
        <taxon>fabids</taxon>
        <taxon>Malpighiales</taxon>
        <taxon>Rhizophoraceae</taxon>
        <taxon>Rhizophora</taxon>
    </lineage>
</organism>